<dbReference type="GO" id="GO:0046872">
    <property type="term" value="F:metal ion binding"/>
    <property type="evidence" value="ECO:0007669"/>
    <property type="project" value="UniProtKB-KW"/>
</dbReference>
<feature type="binding site" evidence="7">
    <location>
        <position position="249"/>
    </location>
    <ligand>
        <name>Mg(2+)</name>
        <dbReference type="ChEBI" id="CHEBI:18420"/>
    </ligand>
</feature>
<evidence type="ECO:0000256" key="3">
    <source>
        <dbReference type="ARBA" id="ARBA00022679"/>
    </source>
</evidence>
<organism evidence="9 10">
    <name type="scientific">Corynebacterium urogenitale</name>
    <dbReference type="NCBI Taxonomy" id="2487892"/>
    <lineage>
        <taxon>Bacteria</taxon>
        <taxon>Bacillati</taxon>
        <taxon>Actinomycetota</taxon>
        <taxon>Actinomycetes</taxon>
        <taxon>Mycobacteriales</taxon>
        <taxon>Corynebacteriaceae</taxon>
        <taxon>Corynebacterium</taxon>
    </lineage>
</organism>
<keyword evidence="7" id="KW-0479">Metal-binding</keyword>
<reference evidence="10" key="1">
    <citation type="submission" date="2019-10" db="EMBL/GenBank/DDBJ databases">
        <title>Complete genome sequence of Corynebacterium urogenitalis DSM 108747, isolated from the genital tract of a cow.</title>
        <authorList>
            <person name="Ruckert C."/>
            <person name="Ballas P."/>
            <person name="Wagener K."/>
            <person name="Drillich M."/>
            <person name="Kaempfer P."/>
            <person name="Busse H.-J."/>
            <person name="Ehling-Schulz M."/>
        </authorList>
    </citation>
    <scope>NUCLEOTIDE SEQUENCE [LARGE SCALE GENOMIC DNA]</scope>
    <source>
        <strain evidence="10">LMM 1652</strain>
    </source>
</reference>
<dbReference type="GO" id="GO:0016780">
    <property type="term" value="F:phosphotransferase activity, for other substituted phosphate groups"/>
    <property type="evidence" value="ECO:0007669"/>
    <property type="project" value="InterPro"/>
</dbReference>
<keyword evidence="4 8" id="KW-0812">Transmembrane</keyword>
<feature type="transmembrane region" description="Helical" evidence="8">
    <location>
        <begin position="100"/>
        <end position="120"/>
    </location>
</feature>
<name>A0A5J6ZBI4_9CORY</name>
<evidence type="ECO:0000256" key="7">
    <source>
        <dbReference type="PIRSR" id="PIRSR600715-1"/>
    </source>
</evidence>
<keyword evidence="6 8" id="KW-0472">Membrane</keyword>
<dbReference type="InterPro" id="IPR000715">
    <property type="entry name" value="Glycosyl_transferase_4"/>
</dbReference>
<keyword evidence="5 8" id="KW-1133">Transmembrane helix</keyword>
<keyword evidence="3 9" id="KW-0808">Transferase</keyword>
<evidence type="ECO:0000313" key="9">
    <source>
        <dbReference type="EMBL" id="QFQ02709.1"/>
    </source>
</evidence>
<evidence type="ECO:0000256" key="5">
    <source>
        <dbReference type="ARBA" id="ARBA00022989"/>
    </source>
</evidence>
<dbReference type="GO" id="GO:0044038">
    <property type="term" value="P:cell wall macromolecule biosynthetic process"/>
    <property type="evidence" value="ECO:0007669"/>
    <property type="project" value="TreeGrafter"/>
</dbReference>
<evidence type="ECO:0000256" key="1">
    <source>
        <dbReference type="ARBA" id="ARBA00004651"/>
    </source>
</evidence>
<dbReference type="KEGG" id="cuo:CUROG_06765"/>
<dbReference type="GO" id="GO:0071555">
    <property type="term" value="P:cell wall organization"/>
    <property type="evidence" value="ECO:0007669"/>
    <property type="project" value="TreeGrafter"/>
</dbReference>
<feature type="transmembrane region" description="Helical" evidence="8">
    <location>
        <begin position="252"/>
        <end position="270"/>
    </location>
</feature>
<dbReference type="EMBL" id="CP045032">
    <property type="protein sequence ID" value="QFQ02709.1"/>
    <property type="molecule type" value="Genomic_DNA"/>
</dbReference>
<feature type="transmembrane region" description="Helical" evidence="8">
    <location>
        <begin position="222"/>
        <end position="240"/>
    </location>
</feature>
<keyword evidence="7" id="KW-0460">Magnesium</keyword>
<dbReference type="Pfam" id="PF00953">
    <property type="entry name" value="Glycos_transf_4"/>
    <property type="match status" value="1"/>
</dbReference>
<feature type="transmembrane region" description="Helical" evidence="8">
    <location>
        <begin position="23"/>
        <end position="46"/>
    </location>
</feature>
<dbReference type="PANTHER" id="PTHR22926:SF3">
    <property type="entry name" value="UNDECAPRENYL-PHOSPHATE ALPHA-N-ACETYLGLUCOSAMINYL 1-PHOSPHATE TRANSFERASE"/>
    <property type="match status" value="1"/>
</dbReference>
<feature type="transmembrane region" description="Helical" evidence="8">
    <location>
        <begin position="282"/>
        <end position="306"/>
    </location>
</feature>
<keyword evidence="2" id="KW-1003">Cell membrane</keyword>
<comment type="subcellular location">
    <subcellularLocation>
        <location evidence="1">Cell membrane</location>
        <topology evidence="1">Multi-pass membrane protein</topology>
    </subcellularLocation>
</comment>
<dbReference type="GO" id="GO:0009103">
    <property type="term" value="P:lipopolysaccharide biosynthetic process"/>
    <property type="evidence" value="ECO:0007669"/>
    <property type="project" value="TreeGrafter"/>
</dbReference>
<gene>
    <name evidence="9" type="primary">wecA</name>
    <name evidence="9" type="ORF">CUROG_06765</name>
</gene>
<evidence type="ECO:0000313" key="10">
    <source>
        <dbReference type="Proteomes" id="UP000326711"/>
    </source>
</evidence>
<sequence length="393" mass="41154">MNSADVLHVAQPSVGAGVPLRELALVLFIGCATTFLVTGIVRSVILRWGQISAPRERDVHKVPTPRLGGVAMFTGMIVAITVASQLPALNRGFPPVTPDMAAVVIAAFVIVVVGVFDDLYDISWMLKLGGQLVAAVVMSLMGLSWYLFYVPVGDGTTLILDQVQSTVLTAILTVTIVNAMNFVDGLDGLAAGLGAIAAGTILVFSLTILHDQGGTVSAYPPAIISSVLLGVCVGFLPHNFSPARIFMGDSGSMLIGLLLSAACVSASGRINMSLYGTADVLALLSPMIVVLAALFIPLLDLLLAVVRRVAQGKSPFAPDKKHLHHRLLRLGHTQKRVVLVLYSWVAVVAFAAVGATVLPPLITLVVFLATLLVVGLVTVVPMFQGRAARDSAG</sequence>
<proteinExistence type="predicted"/>
<dbReference type="Proteomes" id="UP000326711">
    <property type="component" value="Chromosome"/>
</dbReference>
<dbReference type="AlphaFoldDB" id="A0A5J6ZBI4"/>
<evidence type="ECO:0000256" key="6">
    <source>
        <dbReference type="ARBA" id="ARBA00023136"/>
    </source>
</evidence>
<feature type="transmembrane region" description="Helical" evidence="8">
    <location>
        <begin position="361"/>
        <end position="383"/>
    </location>
</feature>
<dbReference type="EC" id="2.7.8.35" evidence="9"/>
<dbReference type="RefSeq" id="WP_201738885.1">
    <property type="nucleotide sequence ID" value="NZ_CP045032.1"/>
</dbReference>
<dbReference type="PANTHER" id="PTHR22926">
    <property type="entry name" value="PHOSPHO-N-ACETYLMURAMOYL-PENTAPEPTIDE-TRANSFERASE"/>
    <property type="match status" value="1"/>
</dbReference>
<dbReference type="CDD" id="cd06853">
    <property type="entry name" value="GT_WecA_like"/>
    <property type="match status" value="1"/>
</dbReference>
<accession>A0A5J6ZBI4</accession>
<evidence type="ECO:0000256" key="2">
    <source>
        <dbReference type="ARBA" id="ARBA00022475"/>
    </source>
</evidence>
<evidence type="ECO:0000256" key="4">
    <source>
        <dbReference type="ARBA" id="ARBA00022692"/>
    </source>
</evidence>
<keyword evidence="10" id="KW-1185">Reference proteome</keyword>
<protein>
    <submittedName>
        <fullName evidence="9">Decaprenyl-phosphate N-acetylglucosaminephosphotransferase</fullName>
        <ecNumber evidence="9">2.7.8.35</ecNumber>
    </submittedName>
</protein>
<feature type="transmembrane region" description="Helical" evidence="8">
    <location>
        <begin position="337"/>
        <end position="355"/>
    </location>
</feature>
<feature type="transmembrane region" description="Helical" evidence="8">
    <location>
        <begin position="67"/>
        <end position="88"/>
    </location>
</feature>
<feature type="transmembrane region" description="Helical" evidence="8">
    <location>
        <begin position="132"/>
        <end position="151"/>
    </location>
</feature>
<dbReference type="GO" id="GO:0005886">
    <property type="term" value="C:plasma membrane"/>
    <property type="evidence" value="ECO:0007669"/>
    <property type="project" value="UniProtKB-SubCell"/>
</dbReference>
<comment type="cofactor">
    <cofactor evidence="7">
        <name>Mg(2+)</name>
        <dbReference type="ChEBI" id="CHEBI:18420"/>
    </cofactor>
</comment>
<feature type="transmembrane region" description="Helical" evidence="8">
    <location>
        <begin position="163"/>
        <end position="183"/>
    </location>
</feature>
<feature type="binding site" evidence="7">
    <location>
        <position position="181"/>
    </location>
    <ligand>
        <name>Mg(2+)</name>
        <dbReference type="ChEBI" id="CHEBI:18420"/>
    </ligand>
</feature>
<feature type="transmembrane region" description="Helical" evidence="8">
    <location>
        <begin position="190"/>
        <end position="210"/>
    </location>
</feature>
<evidence type="ECO:0000256" key="8">
    <source>
        <dbReference type="SAM" id="Phobius"/>
    </source>
</evidence>